<reference evidence="2" key="1">
    <citation type="submission" date="2016-10" db="EMBL/GenBank/DDBJ databases">
        <authorList>
            <person name="Varghese N."/>
            <person name="Submissions S."/>
        </authorList>
    </citation>
    <scope>NUCLEOTIDE SEQUENCE [LARGE SCALE GENOMIC DNA]</scope>
    <source>
        <strain evidence="2">DSM 18887</strain>
    </source>
</reference>
<gene>
    <name evidence="1" type="ORF">SAMN03080615_02532</name>
</gene>
<protein>
    <submittedName>
        <fullName evidence="1">Uncharacterized protein</fullName>
    </submittedName>
</protein>
<dbReference type="AlphaFoldDB" id="A0A1H9IF95"/>
<name>A0A1H9IF95_9GAMM</name>
<keyword evidence="2" id="KW-1185">Reference proteome</keyword>
<organism evidence="1 2">
    <name type="scientific">Amphritea atlantica</name>
    <dbReference type="NCBI Taxonomy" id="355243"/>
    <lineage>
        <taxon>Bacteria</taxon>
        <taxon>Pseudomonadati</taxon>
        <taxon>Pseudomonadota</taxon>
        <taxon>Gammaproteobacteria</taxon>
        <taxon>Oceanospirillales</taxon>
        <taxon>Oceanospirillaceae</taxon>
        <taxon>Amphritea</taxon>
    </lineage>
</organism>
<sequence>MQMHAAPSCEETNASLIEMKEFLQLMEKYCGYTPLSYETTMECSSNKSMQPTANASAD</sequence>
<evidence type="ECO:0000313" key="2">
    <source>
        <dbReference type="Proteomes" id="UP000198749"/>
    </source>
</evidence>
<dbReference type="EMBL" id="FOGB01000007">
    <property type="protein sequence ID" value="SEQ73401.1"/>
    <property type="molecule type" value="Genomic_DNA"/>
</dbReference>
<accession>A0A1H9IF95</accession>
<proteinExistence type="predicted"/>
<dbReference type="Proteomes" id="UP000198749">
    <property type="component" value="Unassembled WGS sequence"/>
</dbReference>
<evidence type="ECO:0000313" key="1">
    <source>
        <dbReference type="EMBL" id="SEQ73401.1"/>
    </source>
</evidence>